<comment type="caution">
    <text evidence="4">The sequence shown here is derived from an EMBL/GenBank/DDBJ whole genome shotgun (WGS) entry which is preliminary data.</text>
</comment>
<sequence length="279" mass="30457">PAGIGPEIILKTLLRDDVYQVCRPIVLGDINVLKMVSKEIGPLSFHMIETPSEVTGSRGLVDIISISNLKKSLFIPGQPTISGGKAMVDYIVKAVDLIKDGQVSAMVTCPISKELMHKAGYRFDGHTELLAKLTNTKDYSMMMASERLRVSLATIHCALKEVPKRLNKGLILKTIRLTYRALEEDFAIKRPHVAVAGLNPHAGESGLFGLEDKEIIKPAVNEAKNEGLLVDGPYPADTVFYHAINGKFDAVVAMYHDQGLIPVKLLNFSDSVNITLGLP</sequence>
<keyword evidence="1" id="KW-0479">Metal-binding</keyword>
<name>X1FVN7_9ZZZZ</name>
<feature type="non-terminal residue" evidence="4">
    <location>
        <position position="279"/>
    </location>
</feature>
<dbReference type="GO" id="GO:0051287">
    <property type="term" value="F:NAD binding"/>
    <property type="evidence" value="ECO:0007669"/>
    <property type="project" value="InterPro"/>
</dbReference>
<proteinExistence type="predicted"/>
<dbReference type="EMBL" id="BARU01023073">
    <property type="protein sequence ID" value="GAH49057.1"/>
    <property type="molecule type" value="Genomic_DNA"/>
</dbReference>
<keyword evidence="2" id="KW-0560">Oxidoreductase</keyword>
<evidence type="ECO:0000256" key="3">
    <source>
        <dbReference type="ARBA" id="ARBA00023027"/>
    </source>
</evidence>
<accession>X1FVN7</accession>
<dbReference type="NCBIfam" id="TIGR00557">
    <property type="entry name" value="pdxA"/>
    <property type="match status" value="1"/>
</dbReference>
<dbReference type="GO" id="GO:0016491">
    <property type="term" value="F:oxidoreductase activity"/>
    <property type="evidence" value="ECO:0007669"/>
    <property type="project" value="UniProtKB-KW"/>
</dbReference>
<organism evidence="4">
    <name type="scientific">marine sediment metagenome</name>
    <dbReference type="NCBI Taxonomy" id="412755"/>
    <lineage>
        <taxon>unclassified sequences</taxon>
        <taxon>metagenomes</taxon>
        <taxon>ecological metagenomes</taxon>
    </lineage>
</organism>
<evidence type="ECO:0008006" key="5">
    <source>
        <dbReference type="Google" id="ProtNLM"/>
    </source>
</evidence>
<keyword evidence="3" id="KW-0520">NAD</keyword>
<evidence type="ECO:0000256" key="1">
    <source>
        <dbReference type="ARBA" id="ARBA00022723"/>
    </source>
</evidence>
<dbReference type="InterPro" id="IPR005255">
    <property type="entry name" value="PdxA_fam"/>
</dbReference>
<dbReference type="AlphaFoldDB" id="X1FVN7"/>
<evidence type="ECO:0000256" key="2">
    <source>
        <dbReference type="ARBA" id="ARBA00023002"/>
    </source>
</evidence>
<dbReference type="PANTHER" id="PTHR30004">
    <property type="entry name" value="4-HYDROXYTHREONINE-4-PHOSPHATE DEHYDROGENASE"/>
    <property type="match status" value="1"/>
</dbReference>
<dbReference type="SUPFAM" id="SSF53659">
    <property type="entry name" value="Isocitrate/Isopropylmalate dehydrogenase-like"/>
    <property type="match status" value="1"/>
</dbReference>
<gene>
    <name evidence="4" type="ORF">S03H2_37478</name>
</gene>
<dbReference type="Pfam" id="PF04166">
    <property type="entry name" value="PdxA"/>
    <property type="match status" value="1"/>
</dbReference>
<dbReference type="Gene3D" id="3.40.718.10">
    <property type="entry name" value="Isopropylmalate Dehydrogenase"/>
    <property type="match status" value="1"/>
</dbReference>
<dbReference type="PANTHER" id="PTHR30004:SF6">
    <property type="entry name" value="D-THREONATE 4-PHOSPHATE DEHYDROGENASE"/>
    <property type="match status" value="1"/>
</dbReference>
<protein>
    <recommendedName>
        <fullName evidence="5">4-hydroxythreonine-4-phosphate dehydrogenase</fullName>
    </recommendedName>
</protein>
<reference evidence="4" key="1">
    <citation type="journal article" date="2014" name="Front. Microbiol.">
        <title>High frequency of phylogenetically diverse reductive dehalogenase-homologous genes in deep subseafloor sedimentary metagenomes.</title>
        <authorList>
            <person name="Kawai M."/>
            <person name="Futagami T."/>
            <person name="Toyoda A."/>
            <person name="Takaki Y."/>
            <person name="Nishi S."/>
            <person name="Hori S."/>
            <person name="Arai W."/>
            <person name="Tsubouchi T."/>
            <person name="Morono Y."/>
            <person name="Uchiyama I."/>
            <person name="Ito T."/>
            <person name="Fujiyama A."/>
            <person name="Inagaki F."/>
            <person name="Takami H."/>
        </authorList>
    </citation>
    <scope>NUCLEOTIDE SEQUENCE</scope>
    <source>
        <strain evidence="4">Expedition CK06-06</strain>
    </source>
</reference>
<dbReference type="GO" id="GO:0046872">
    <property type="term" value="F:metal ion binding"/>
    <property type="evidence" value="ECO:0007669"/>
    <property type="project" value="UniProtKB-KW"/>
</dbReference>
<feature type="non-terminal residue" evidence="4">
    <location>
        <position position="1"/>
    </location>
</feature>
<evidence type="ECO:0000313" key="4">
    <source>
        <dbReference type="EMBL" id="GAH49057.1"/>
    </source>
</evidence>